<protein>
    <recommendedName>
        <fullName evidence="1">YgjP-like metallopeptidase domain-containing protein</fullName>
    </recommendedName>
</protein>
<organism evidence="2 3">
    <name type="scientific">Chromobacterium vaccinii</name>
    <dbReference type="NCBI Taxonomy" id="1108595"/>
    <lineage>
        <taxon>Bacteria</taxon>
        <taxon>Pseudomonadati</taxon>
        <taxon>Pseudomonadota</taxon>
        <taxon>Betaproteobacteria</taxon>
        <taxon>Neisseriales</taxon>
        <taxon>Chromobacteriaceae</taxon>
        <taxon>Chromobacterium</taxon>
    </lineage>
</organism>
<dbReference type="STRING" id="1108595.BKX93_21525"/>
<evidence type="ECO:0000313" key="2">
    <source>
        <dbReference type="EMBL" id="AOZ52328.1"/>
    </source>
</evidence>
<dbReference type="PANTHER" id="PTHR30399">
    <property type="entry name" value="UNCHARACTERIZED PROTEIN YGJP"/>
    <property type="match status" value="1"/>
</dbReference>
<dbReference type="Proteomes" id="UP000178776">
    <property type="component" value="Chromosome"/>
</dbReference>
<dbReference type="Gene3D" id="3.30.2010.10">
    <property type="entry name" value="Metalloproteases ('zincins'), catalytic domain"/>
    <property type="match status" value="1"/>
</dbReference>
<dbReference type="PANTHER" id="PTHR30399:SF1">
    <property type="entry name" value="UTP PYROPHOSPHATASE"/>
    <property type="match status" value="1"/>
</dbReference>
<dbReference type="RefSeq" id="WP_070981298.1">
    <property type="nucleotide sequence ID" value="NZ_CP017707.1"/>
</dbReference>
<sequence length="236" mass="25956">MKNASVWHRLPLPDGEVPVLLTRRARQSIGIKVSGGVVELIAAPGVSQQRLHQVLQQRYDWIVGHVLRQRSHLVAGEQLSSLALLGELLAIRLTGGARKAARREGGELLVAGVADGDAAALKAVLAKFLKREAAMLFPGRLSLLAAHCRRKPGSLQLSSARTRWGSCSADGRIRLNWRLAQAPLAVVDYVTAHELAHLEHMNHSPAFWAETERLCPGWRDARRWLRQHGGGLFVLD</sequence>
<evidence type="ECO:0000259" key="1">
    <source>
        <dbReference type="Pfam" id="PF01863"/>
    </source>
</evidence>
<dbReference type="InterPro" id="IPR002725">
    <property type="entry name" value="YgjP-like_metallopeptidase"/>
</dbReference>
<reference evidence="2 3" key="1">
    <citation type="submission" date="2016-10" db="EMBL/GenBank/DDBJ databases">
        <title>Chromobacterium muskegensis sp. nov., an insecticidal bacterium isolated from Sphagnum bogs.</title>
        <authorList>
            <person name="Sparks M.E."/>
            <person name="Blackburn M.B."/>
            <person name="Gundersen-Rindal D.E."/>
            <person name="Mitchell A."/>
            <person name="Farrar R."/>
            <person name="Kuhar D."/>
        </authorList>
    </citation>
    <scope>NUCLEOTIDE SEQUENCE [LARGE SCALE GENOMIC DNA]</scope>
    <source>
        <strain evidence="2 3">21-1</strain>
    </source>
</reference>
<evidence type="ECO:0000313" key="3">
    <source>
        <dbReference type="Proteomes" id="UP000178776"/>
    </source>
</evidence>
<proteinExistence type="predicted"/>
<accession>A0A1D9LM01</accession>
<dbReference type="EMBL" id="CP017707">
    <property type="protein sequence ID" value="AOZ52328.1"/>
    <property type="molecule type" value="Genomic_DNA"/>
</dbReference>
<dbReference type="Pfam" id="PF01863">
    <property type="entry name" value="YgjP-like"/>
    <property type="match status" value="1"/>
</dbReference>
<dbReference type="KEGG" id="cvc:BKX93_21525"/>
<feature type="domain" description="YgjP-like metallopeptidase" evidence="1">
    <location>
        <begin position="28"/>
        <end position="228"/>
    </location>
</feature>
<dbReference type="CDD" id="cd07344">
    <property type="entry name" value="M48_yhfN_like"/>
    <property type="match status" value="1"/>
</dbReference>
<dbReference type="InterPro" id="IPR053136">
    <property type="entry name" value="UTP_pyrophosphatase-like"/>
</dbReference>
<dbReference type="GeneID" id="68843780"/>
<dbReference type="AlphaFoldDB" id="A0A1D9LM01"/>
<gene>
    <name evidence="2" type="ORF">BKX93_21525</name>
</gene>
<name>A0A1D9LM01_9NEIS</name>